<feature type="domain" description="NADPH-dependent FMN reductase-like" evidence="1">
    <location>
        <begin position="13"/>
        <end position="159"/>
    </location>
</feature>
<organism evidence="2 3">
    <name type="scientific">Streptomyces lannensis</name>
    <dbReference type="NCBI Taxonomy" id="766498"/>
    <lineage>
        <taxon>Bacteria</taxon>
        <taxon>Bacillati</taxon>
        <taxon>Actinomycetota</taxon>
        <taxon>Actinomycetes</taxon>
        <taxon>Kitasatosporales</taxon>
        <taxon>Streptomycetaceae</taxon>
        <taxon>Streptomyces</taxon>
    </lineage>
</organism>
<dbReference type="InterPro" id="IPR050712">
    <property type="entry name" value="NAD(P)H-dep_reductase"/>
</dbReference>
<dbReference type="InterPro" id="IPR029039">
    <property type="entry name" value="Flavoprotein-like_sf"/>
</dbReference>
<dbReference type="Gene3D" id="3.40.50.360">
    <property type="match status" value="1"/>
</dbReference>
<evidence type="ECO:0000313" key="2">
    <source>
        <dbReference type="EMBL" id="GAA3875213.1"/>
    </source>
</evidence>
<dbReference type="PANTHER" id="PTHR30543:SF21">
    <property type="entry name" value="NAD(P)H-DEPENDENT FMN REDUCTASE LOT6"/>
    <property type="match status" value="1"/>
</dbReference>
<proteinExistence type="predicted"/>
<keyword evidence="3" id="KW-1185">Reference proteome</keyword>
<protein>
    <submittedName>
        <fullName evidence="2">NAD(P)H-dependent oxidoreductase</fullName>
    </submittedName>
</protein>
<dbReference type="SUPFAM" id="SSF52218">
    <property type="entry name" value="Flavoproteins"/>
    <property type="match status" value="1"/>
</dbReference>
<evidence type="ECO:0000259" key="1">
    <source>
        <dbReference type="Pfam" id="PF03358"/>
    </source>
</evidence>
<dbReference type="Proteomes" id="UP001501563">
    <property type="component" value="Unassembled WGS sequence"/>
</dbReference>
<accession>A0ABP7KGT6</accession>
<dbReference type="Pfam" id="PF03358">
    <property type="entry name" value="FMN_red"/>
    <property type="match status" value="1"/>
</dbReference>
<name>A0ABP7KGT6_9ACTN</name>
<gene>
    <name evidence="2" type="ORF">GCM10022207_46390</name>
</gene>
<sequence length="197" mass="21794">MFAFRKRRGTTMTKIGIILGSTRPGRNGEAVARWVHEIAAQRTDAEFELVDLVDYKLPLLDEAYPPSMGQYAQPHTHAWAEKIASLDGFVIVTPEYNRSVPGALKNALDFLYAEWNNKAVGFVSYGGNGGTRAVEHLRGIAGELQMADVRSQVALSMFTDFENFSTFKPLDVQRDTLVTTLDQVIAWSSALAPLRAS</sequence>
<evidence type="ECO:0000313" key="3">
    <source>
        <dbReference type="Proteomes" id="UP001501563"/>
    </source>
</evidence>
<dbReference type="PANTHER" id="PTHR30543">
    <property type="entry name" value="CHROMATE REDUCTASE"/>
    <property type="match status" value="1"/>
</dbReference>
<dbReference type="EMBL" id="BAAAZA010000012">
    <property type="protein sequence ID" value="GAA3875213.1"/>
    <property type="molecule type" value="Genomic_DNA"/>
</dbReference>
<dbReference type="InterPro" id="IPR005025">
    <property type="entry name" value="FMN_Rdtase-like_dom"/>
</dbReference>
<reference evidence="3" key="1">
    <citation type="journal article" date="2019" name="Int. J. Syst. Evol. Microbiol.">
        <title>The Global Catalogue of Microorganisms (GCM) 10K type strain sequencing project: providing services to taxonomists for standard genome sequencing and annotation.</title>
        <authorList>
            <consortium name="The Broad Institute Genomics Platform"/>
            <consortium name="The Broad Institute Genome Sequencing Center for Infectious Disease"/>
            <person name="Wu L."/>
            <person name="Ma J."/>
        </authorList>
    </citation>
    <scope>NUCLEOTIDE SEQUENCE [LARGE SCALE GENOMIC DNA]</scope>
    <source>
        <strain evidence="3">JCM 16578</strain>
    </source>
</reference>
<comment type="caution">
    <text evidence="2">The sequence shown here is derived from an EMBL/GenBank/DDBJ whole genome shotgun (WGS) entry which is preliminary data.</text>
</comment>